<sequence>MRSLVLAGGGMRVAWQAGVVRALQEDGLVFDHVDGTSGGILTAAMLCSGVDGVQMCRRWRDVDVQDFGSALPFREYLTGPWNLPAVGDADGLLQRVFPALGIDVDAIRRSPLAGSFNVVDFATKESVAVDARDVDAPLLAAGMSLPLFLTPLRRDGHVWTDAVWVRDANLTEALRRGADEVWLVWCIGDTPRWGDGPLEQYVHMIEMSAAGGLASDLALAEAAGRSFVLHVVRPEHPLPLDPEFYLGRISSDSLVQMGYRDARRYLAGRSRDGVPRTPACTRMTEPPPSARFVEHLRGPARGVVEDRAAGATTDGGLTSEDRAADDRTVSLDLTVVMPLDGPVDDADVAGALTYAPWGERAYLADGHVTADADALTYHATVRVDGHDLTLTATRSLVDDPGFDAWSDLSRVDLEVRDPSGDVVLSAPLDLGASGVRRLVTSVEPVGVTGVFRRVDAVRRLLQRGASALHD</sequence>
<feature type="active site" description="Nucleophile" evidence="2">
    <location>
        <position position="37"/>
    </location>
</feature>
<name>A0A402DQB1_9CELL</name>
<evidence type="ECO:0000313" key="6">
    <source>
        <dbReference type="Proteomes" id="UP000289954"/>
    </source>
</evidence>
<dbReference type="InterPro" id="IPR016035">
    <property type="entry name" value="Acyl_Trfase/lysoPLipase"/>
</dbReference>
<keyword evidence="1 2" id="KW-0443">Lipid metabolism</keyword>
<dbReference type="OrthoDB" id="2339873at2"/>
<dbReference type="Pfam" id="PF01734">
    <property type="entry name" value="Patatin"/>
    <property type="match status" value="1"/>
</dbReference>
<feature type="region of interest" description="Disordered" evidence="3">
    <location>
        <begin position="270"/>
        <end position="290"/>
    </location>
</feature>
<dbReference type="Gene3D" id="3.40.1090.10">
    <property type="entry name" value="Cytosolic phospholipase A2 catalytic domain"/>
    <property type="match status" value="1"/>
</dbReference>
<feature type="active site" description="Proton acceptor" evidence="2">
    <location>
        <position position="161"/>
    </location>
</feature>
<evidence type="ECO:0000259" key="4">
    <source>
        <dbReference type="PROSITE" id="PS51635"/>
    </source>
</evidence>
<keyword evidence="2" id="KW-0442">Lipid degradation</keyword>
<dbReference type="PROSITE" id="PS51635">
    <property type="entry name" value="PNPLA"/>
    <property type="match status" value="1"/>
</dbReference>
<reference evidence="5 6" key="1">
    <citation type="submission" date="2019-01" db="EMBL/GenBank/DDBJ databases">
        <title>Draft genome sequence of Cellulomonas takizawaensis strain TKZ-21.</title>
        <authorList>
            <person name="Yamamura H."/>
            <person name="Hayashi T."/>
            <person name="Hamada M."/>
            <person name="Serisawa Y."/>
            <person name="Matsuyama K."/>
            <person name="Nakagawa Y."/>
            <person name="Otoguro M."/>
            <person name="Yanagida F."/>
            <person name="Hayakawa M."/>
        </authorList>
    </citation>
    <scope>NUCLEOTIDE SEQUENCE [LARGE SCALE GENOMIC DNA]</scope>
    <source>
        <strain evidence="5 6">NBRC12680</strain>
    </source>
</reference>
<accession>A0A402DQB1</accession>
<dbReference type="AlphaFoldDB" id="A0A402DQB1"/>
<protein>
    <recommendedName>
        <fullName evidence="4">PNPLA domain-containing protein</fullName>
    </recommendedName>
</protein>
<dbReference type="EMBL" id="BIMR01000089">
    <property type="protein sequence ID" value="GCE76305.1"/>
    <property type="molecule type" value="Genomic_DNA"/>
</dbReference>
<evidence type="ECO:0000256" key="1">
    <source>
        <dbReference type="ARBA" id="ARBA00023098"/>
    </source>
</evidence>
<gene>
    <name evidence="5" type="ORF">CBZ_13610</name>
</gene>
<organism evidence="5 6">
    <name type="scientific">Cellulomonas biazotea</name>
    <dbReference type="NCBI Taxonomy" id="1709"/>
    <lineage>
        <taxon>Bacteria</taxon>
        <taxon>Bacillati</taxon>
        <taxon>Actinomycetota</taxon>
        <taxon>Actinomycetes</taxon>
        <taxon>Micrococcales</taxon>
        <taxon>Cellulomonadaceae</taxon>
        <taxon>Cellulomonas</taxon>
    </lineage>
</organism>
<comment type="caution">
    <text evidence="2">Lacks conserved residue(s) required for the propagation of feature annotation.</text>
</comment>
<dbReference type="InterPro" id="IPR002641">
    <property type="entry name" value="PNPLA_dom"/>
</dbReference>
<evidence type="ECO:0000313" key="5">
    <source>
        <dbReference type="EMBL" id="GCE76305.1"/>
    </source>
</evidence>
<dbReference type="Proteomes" id="UP000289954">
    <property type="component" value="Unassembled WGS sequence"/>
</dbReference>
<dbReference type="GO" id="GO:0016787">
    <property type="term" value="F:hydrolase activity"/>
    <property type="evidence" value="ECO:0007669"/>
    <property type="project" value="UniProtKB-UniRule"/>
</dbReference>
<feature type="short sequence motif" description="GXSXG" evidence="2">
    <location>
        <begin position="35"/>
        <end position="39"/>
    </location>
</feature>
<keyword evidence="6" id="KW-1185">Reference proteome</keyword>
<comment type="caution">
    <text evidence="5">The sequence shown here is derived from an EMBL/GenBank/DDBJ whole genome shotgun (WGS) entry which is preliminary data.</text>
</comment>
<dbReference type="RefSeq" id="WP_130780911.1">
    <property type="nucleotide sequence ID" value="NZ_BIMR01000089.1"/>
</dbReference>
<keyword evidence="2" id="KW-0378">Hydrolase</keyword>
<feature type="domain" description="PNPLA" evidence="4">
    <location>
        <begin position="4"/>
        <end position="175"/>
    </location>
</feature>
<evidence type="ECO:0000256" key="2">
    <source>
        <dbReference type="PROSITE-ProRule" id="PRU01161"/>
    </source>
</evidence>
<dbReference type="SUPFAM" id="SSF52151">
    <property type="entry name" value="FabD/lysophospholipase-like"/>
    <property type="match status" value="1"/>
</dbReference>
<dbReference type="GO" id="GO:0016042">
    <property type="term" value="P:lipid catabolic process"/>
    <property type="evidence" value="ECO:0007669"/>
    <property type="project" value="UniProtKB-UniRule"/>
</dbReference>
<proteinExistence type="predicted"/>
<evidence type="ECO:0000256" key="3">
    <source>
        <dbReference type="SAM" id="MobiDB-lite"/>
    </source>
</evidence>